<dbReference type="PANTHER" id="PTHR46890:SF1">
    <property type="entry name" value="REVERSE TRANSCRIPTASE DOMAIN-CONTAINING PROTEIN"/>
    <property type="match status" value="1"/>
</dbReference>
<dbReference type="Proteomes" id="UP001180020">
    <property type="component" value="Unassembled WGS sequence"/>
</dbReference>
<dbReference type="AlphaFoldDB" id="A0AAV9FGE0"/>
<dbReference type="InterPro" id="IPR043502">
    <property type="entry name" value="DNA/RNA_pol_sf"/>
</dbReference>
<evidence type="ECO:0000256" key="1">
    <source>
        <dbReference type="SAM" id="Phobius"/>
    </source>
</evidence>
<keyword evidence="4" id="KW-1185">Reference proteome</keyword>
<keyword evidence="1" id="KW-0812">Transmembrane</keyword>
<comment type="caution">
    <text evidence="3">The sequence shown here is derived from an EMBL/GenBank/DDBJ whole genome shotgun (WGS) entry which is preliminary data.</text>
</comment>
<dbReference type="SUPFAM" id="SSF56672">
    <property type="entry name" value="DNA/RNA polymerases"/>
    <property type="match status" value="1"/>
</dbReference>
<organism evidence="3 4">
    <name type="scientific">Acorus calamus</name>
    <name type="common">Sweet flag</name>
    <dbReference type="NCBI Taxonomy" id="4465"/>
    <lineage>
        <taxon>Eukaryota</taxon>
        <taxon>Viridiplantae</taxon>
        <taxon>Streptophyta</taxon>
        <taxon>Embryophyta</taxon>
        <taxon>Tracheophyta</taxon>
        <taxon>Spermatophyta</taxon>
        <taxon>Magnoliopsida</taxon>
        <taxon>Liliopsida</taxon>
        <taxon>Acoraceae</taxon>
        <taxon>Acorus</taxon>
    </lineage>
</organism>
<feature type="transmembrane region" description="Helical" evidence="1">
    <location>
        <begin position="183"/>
        <end position="205"/>
    </location>
</feature>
<keyword evidence="1" id="KW-0472">Membrane</keyword>
<evidence type="ECO:0000313" key="3">
    <source>
        <dbReference type="EMBL" id="KAK1324497.1"/>
    </source>
</evidence>
<accession>A0AAV9FGE0</accession>
<proteinExistence type="predicted"/>
<evidence type="ECO:0000313" key="4">
    <source>
        <dbReference type="Proteomes" id="UP001180020"/>
    </source>
</evidence>
<protein>
    <recommendedName>
        <fullName evidence="2">Reverse transcriptase domain-containing protein</fullName>
    </recommendedName>
</protein>
<reference evidence="3" key="1">
    <citation type="journal article" date="2023" name="Nat. Commun.">
        <title>Diploid and tetraploid genomes of Acorus and the evolution of monocots.</title>
        <authorList>
            <person name="Ma L."/>
            <person name="Liu K.W."/>
            <person name="Li Z."/>
            <person name="Hsiao Y.Y."/>
            <person name="Qi Y."/>
            <person name="Fu T."/>
            <person name="Tang G.D."/>
            <person name="Zhang D."/>
            <person name="Sun W.H."/>
            <person name="Liu D.K."/>
            <person name="Li Y."/>
            <person name="Chen G.Z."/>
            <person name="Liu X.D."/>
            <person name="Liao X.Y."/>
            <person name="Jiang Y.T."/>
            <person name="Yu X."/>
            <person name="Hao Y."/>
            <person name="Huang J."/>
            <person name="Zhao X.W."/>
            <person name="Ke S."/>
            <person name="Chen Y.Y."/>
            <person name="Wu W.L."/>
            <person name="Hsu J.L."/>
            <person name="Lin Y.F."/>
            <person name="Huang M.D."/>
            <person name="Li C.Y."/>
            <person name="Huang L."/>
            <person name="Wang Z.W."/>
            <person name="Zhao X."/>
            <person name="Zhong W.Y."/>
            <person name="Peng D.H."/>
            <person name="Ahmad S."/>
            <person name="Lan S."/>
            <person name="Zhang J.S."/>
            <person name="Tsai W.C."/>
            <person name="Van de Peer Y."/>
            <person name="Liu Z.J."/>
        </authorList>
    </citation>
    <scope>NUCLEOTIDE SEQUENCE</scope>
    <source>
        <strain evidence="3">CP</strain>
    </source>
</reference>
<sequence>MKALSSRGPDGFPGRFYQLFWPLIEEDLLKAINFFFQRRCSLRLVSHSFIALIPISLHVDSLDLYRPIYLCNTFYKIITKVMDLILQPIMKHLISHHQSAFIKDRSTHHNTLLAHELVKYLNQGKPRACIKVDLKKAFDSVHWNFLEKILRSCQFSDHWISLRMACVSSPQYSVLINGAPGGIFSLSVVFVKVTLYPLCCLLLLCNHSPRI</sequence>
<evidence type="ECO:0000259" key="2">
    <source>
        <dbReference type="Pfam" id="PF00078"/>
    </source>
</evidence>
<feature type="domain" description="Reverse transcriptase" evidence="2">
    <location>
        <begin position="64"/>
        <end position="182"/>
    </location>
</feature>
<dbReference type="Pfam" id="PF00078">
    <property type="entry name" value="RVT_1"/>
    <property type="match status" value="1"/>
</dbReference>
<dbReference type="InterPro" id="IPR052343">
    <property type="entry name" value="Retrotransposon-Effector_Assoc"/>
</dbReference>
<name>A0AAV9FGE0_ACOCL</name>
<gene>
    <name evidence="3" type="ORF">QJS10_CPA01g02394</name>
</gene>
<dbReference type="EMBL" id="JAUJYO010000001">
    <property type="protein sequence ID" value="KAK1324497.1"/>
    <property type="molecule type" value="Genomic_DNA"/>
</dbReference>
<reference evidence="3" key="2">
    <citation type="submission" date="2023-06" db="EMBL/GenBank/DDBJ databases">
        <authorList>
            <person name="Ma L."/>
            <person name="Liu K.-W."/>
            <person name="Li Z."/>
            <person name="Hsiao Y.-Y."/>
            <person name="Qi Y."/>
            <person name="Fu T."/>
            <person name="Tang G."/>
            <person name="Zhang D."/>
            <person name="Sun W.-H."/>
            <person name="Liu D.-K."/>
            <person name="Li Y."/>
            <person name="Chen G.-Z."/>
            <person name="Liu X.-D."/>
            <person name="Liao X.-Y."/>
            <person name="Jiang Y.-T."/>
            <person name="Yu X."/>
            <person name="Hao Y."/>
            <person name="Huang J."/>
            <person name="Zhao X.-W."/>
            <person name="Ke S."/>
            <person name="Chen Y.-Y."/>
            <person name="Wu W.-L."/>
            <person name="Hsu J.-L."/>
            <person name="Lin Y.-F."/>
            <person name="Huang M.-D."/>
            <person name="Li C.-Y."/>
            <person name="Huang L."/>
            <person name="Wang Z.-W."/>
            <person name="Zhao X."/>
            <person name="Zhong W.-Y."/>
            <person name="Peng D.-H."/>
            <person name="Ahmad S."/>
            <person name="Lan S."/>
            <person name="Zhang J.-S."/>
            <person name="Tsai W.-C."/>
            <person name="Van De Peer Y."/>
            <person name="Liu Z.-J."/>
        </authorList>
    </citation>
    <scope>NUCLEOTIDE SEQUENCE</scope>
    <source>
        <strain evidence="3">CP</strain>
        <tissue evidence="3">Leaves</tissue>
    </source>
</reference>
<dbReference type="PANTHER" id="PTHR46890">
    <property type="entry name" value="NON-LTR RETROLELEMENT REVERSE TRANSCRIPTASE-LIKE PROTEIN-RELATED"/>
    <property type="match status" value="1"/>
</dbReference>
<dbReference type="InterPro" id="IPR000477">
    <property type="entry name" value="RT_dom"/>
</dbReference>
<keyword evidence="1" id="KW-1133">Transmembrane helix</keyword>